<proteinExistence type="predicted"/>
<protein>
    <recommendedName>
        <fullName evidence="3">Lipocalin-like domain-containing protein</fullName>
    </recommendedName>
</protein>
<evidence type="ECO:0000313" key="1">
    <source>
        <dbReference type="EMBL" id="MCZ2474673.1"/>
    </source>
</evidence>
<sequence length="161" mass="17263">MKGTFKFSILAFYLFLNGCKSDSVSPSNPTPVTPAPTVAEIIKKNWSANTVLWDGVSQFDKSSASNLIQGYNQYKLDLSNPSSLSIIECDGKKFTGKYSLSSDNQKLIISDLSGADGAPSGTNGTVEFKVISTPTTNLLVIETSSPYVKASNKVVRLSLIP</sequence>
<keyword evidence="2" id="KW-1185">Reference proteome</keyword>
<dbReference type="Proteomes" id="UP001321186">
    <property type="component" value="Unassembled WGS sequence"/>
</dbReference>
<comment type="caution">
    <text evidence="1">The sequence shown here is derived from an EMBL/GenBank/DDBJ whole genome shotgun (WGS) entry which is preliminary data.</text>
</comment>
<evidence type="ECO:0000313" key="2">
    <source>
        <dbReference type="Proteomes" id="UP001321186"/>
    </source>
</evidence>
<dbReference type="RefSeq" id="WP_269009659.1">
    <property type="nucleotide sequence ID" value="NZ_JAANOH010000002.1"/>
</dbReference>
<accession>A0ABT4JEM5</accession>
<reference evidence="1 2" key="1">
    <citation type="submission" date="2020-03" db="EMBL/GenBank/DDBJ databases">
        <authorList>
            <person name="Pitt A."/>
            <person name="Hahn M.W."/>
        </authorList>
    </citation>
    <scope>NUCLEOTIDE SEQUENCE [LARGE SCALE GENOMIC DNA]</scope>
    <source>
        <strain evidence="1 2">5A-MARBSE</strain>
    </source>
</reference>
<gene>
    <name evidence="1" type="ORF">G9H61_04410</name>
</gene>
<name>A0ABT4JEM5_9BACT</name>
<organism evidence="1 2">
    <name type="scientific">Aquirufa ecclesiirivi</name>
    <dbReference type="NCBI Taxonomy" id="2715124"/>
    <lineage>
        <taxon>Bacteria</taxon>
        <taxon>Pseudomonadati</taxon>
        <taxon>Bacteroidota</taxon>
        <taxon>Cytophagia</taxon>
        <taxon>Cytophagales</taxon>
        <taxon>Flectobacillaceae</taxon>
        <taxon>Aquirufa</taxon>
    </lineage>
</organism>
<dbReference type="EMBL" id="JAANOH010000002">
    <property type="protein sequence ID" value="MCZ2474673.1"/>
    <property type="molecule type" value="Genomic_DNA"/>
</dbReference>
<evidence type="ECO:0008006" key="3">
    <source>
        <dbReference type="Google" id="ProtNLM"/>
    </source>
</evidence>